<proteinExistence type="inferred from homology"/>
<evidence type="ECO:0000313" key="6">
    <source>
        <dbReference type="Proteomes" id="UP001597326"/>
    </source>
</evidence>
<reference evidence="6" key="1">
    <citation type="journal article" date="2019" name="Int. J. Syst. Evol. Microbiol.">
        <title>The Global Catalogue of Microorganisms (GCM) 10K type strain sequencing project: providing services to taxonomists for standard genome sequencing and annotation.</title>
        <authorList>
            <consortium name="The Broad Institute Genomics Platform"/>
            <consortium name="The Broad Institute Genome Sequencing Center for Infectious Disease"/>
            <person name="Wu L."/>
            <person name="Ma J."/>
        </authorList>
    </citation>
    <scope>NUCLEOTIDE SEQUENCE [LARGE SCALE GENOMIC DNA]</scope>
    <source>
        <strain evidence="6">CAIM 431</strain>
    </source>
</reference>
<comment type="similarity">
    <text evidence="1">Belongs to the site-specific recombinase resolvase family.</text>
</comment>
<dbReference type="InterPro" id="IPR050639">
    <property type="entry name" value="SSR_resolvase"/>
</dbReference>
<keyword evidence="2" id="KW-0238">DNA-binding</keyword>
<evidence type="ECO:0000256" key="3">
    <source>
        <dbReference type="ARBA" id="ARBA00023172"/>
    </source>
</evidence>
<keyword evidence="6" id="KW-1185">Reference proteome</keyword>
<dbReference type="InterPro" id="IPR036162">
    <property type="entry name" value="Resolvase-like_N_sf"/>
</dbReference>
<organism evidence="5 6">
    <name type="scientific">Luteococcus peritonei</name>
    <dbReference type="NCBI Taxonomy" id="88874"/>
    <lineage>
        <taxon>Bacteria</taxon>
        <taxon>Bacillati</taxon>
        <taxon>Actinomycetota</taxon>
        <taxon>Actinomycetes</taxon>
        <taxon>Propionibacteriales</taxon>
        <taxon>Propionibacteriaceae</taxon>
        <taxon>Luteococcus</taxon>
    </lineage>
</organism>
<dbReference type="SMART" id="SM00857">
    <property type="entry name" value="Resolvase"/>
    <property type="match status" value="1"/>
</dbReference>
<dbReference type="PROSITE" id="PS51736">
    <property type="entry name" value="RECOMBINASES_3"/>
    <property type="match status" value="1"/>
</dbReference>
<keyword evidence="3" id="KW-0233">DNA recombination</keyword>
<evidence type="ECO:0000313" key="5">
    <source>
        <dbReference type="EMBL" id="MFD1889867.1"/>
    </source>
</evidence>
<name>A0ABW4RU67_9ACTN</name>
<sequence length="183" mass="19538">MARVAYIRTSTDHQDVAMQRHALAATGTFDREFVDAGISGRKASRPALDEMRGWVRDGDEVVVYSLSRLGRSTIDLLTLMQDLDRRGVKVSSLSEQLDTSTPAGRLVLTVLAAVGEMEVAQTRERTMAGLAAARAEGRVGGRPGVPGTKVEELRRLVADGSTITAAAKQVGVGRSTAYRLLGG</sequence>
<gene>
    <name evidence="5" type="ORF">ACFSCS_06645</name>
</gene>
<dbReference type="CDD" id="cd03768">
    <property type="entry name" value="SR_ResInv"/>
    <property type="match status" value="1"/>
</dbReference>
<dbReference type="InterPro" id="IPR009057">
    <property type="entry name" value="Homeodomain-like_sf"/>
</dbReference>
<evidence type="ECO:0000256" key="1">
    <source>
        <dbReference type="ARBA" id="ARBA00009913"/>
    </source>
</evidence>
<dbReference type="Pfam" id="PF02796">
    <property type="entry name" value="HTH_7"/>
    <property type="match status" value="1"/>
</dbReference>
<dbReference type="SUPFAM" id="SSF53041">
    <property type="entry name" value="Resolvase-like"/>
    <property type="match status" value="1"/>
</dbReference>
<feature type="domain" description="Resolvase/invertase-type recombinase catalytic" evidence="4">
    <location>
        <begin position="2"/>
        <end position="137"/>
    </location>
</feature>
<evidence type="ECO:0000256" key="2">
    <source>
        <dbReference type="ARBA" id="ARBA00023125"/>
    </source>
</evidence>
<dbReference type="Proteomes" id="UP001597326">
    <property type="component" value="Unassembled WGS sequence"/>
</dbReference>
<dbReference type="SUPFAM" id="SSF46689">
    <property type="entry name" value="Homeodomain-like"/>
    <property type="match status" value="1"/>
</dbReference>
<dbReference type="Gene3D" id="1.10.10.60">
    <property type="entry name" value="Homeodomain-like"/>
    <property type="match status" value="1"/>
</dbReference>
<dbReference type="InterPro" id="IPR006119">
    <property type="entry name" value="Resolv_N"/>
</dbReference>
<evidence type="ECO:0000259" key="4">
    <source>
        <dbReference type="PROSITE" id="PS51736"/>
    </source>
</evidence>
<protein>
    <submittedName>
        <fullName evidence="5">Recombinase family protein</fullName>
    </submittedName>
</protein>
<dbReference type="PANTHER" id="PTHR30461:SF2">
    <property type="entry name" value="SERINE RECOMBINASE PINE-RELATED"/>
    <property type="match status" value="1"/>
</dbReference>
<dbReference type="Gene3D" id="3.40.50.1390">
    <property type="entry name" value="Resolvase, N-terminal catalytic domain"/>
    <property type="match status" value="1"/>
</dbReference>
<comment type="caution">
    <text evidence="5">The sequence shown here is derived from an EMBL/GenBank/DDBJ whole genome shotgun (WGS) entry which is preliminary data.</text>
</comment>
<dbReference type="InterPro" id="IPR006120">
    <property type="entry name" value="Resolvase_HTH_dom"/>
</dbReference>
<dbReference type="EMBL" id="JBHUFZ010000015">
    <property type="protein sequence ID" value="MFD1889867.1"/>
    <property type="molecule type" value="Genomic_DNA"/>
</dbReference>
<dbReference type="PANTHER" id="PTHR30461">
    <property type="entry name" value="DNA-INVERTASE FROM LAMBDOID PROPHAGE"/>
    <property type="match status" value="1"/>
</dbReference>
<dbReference type="RefSeq" id="WP_343873497.1">
    <property type="nucleotide sequence ID" value="NZ_BAAAIX010000016.1"/>
</dbReference>
<dbReference type="Pfam" id="PF00239">
    <property type="entry name" value="Resolvase"/>
    <property type="match status" value="1"/>
</dbReference>
<accession>A0ABW4RU67</accession>